<dbReference type="RefSeq" id="WP_089251772.1">
    <property type="nucleotide sequence ID" value="NZ_FZPH01000009.1"/>
</dbReference>
<dbReference type="EMBL" id="FZPH01000009">
    <property type="protein sequence ID" value="SNT54373.1"/>
    <property type="molecule type" value="Genomic_DNA"/>
</dbReference>
<proteinExistence type="predicted"/>
<sequence length="124" mass="14052">MARREIDEKMLTRMRNRRAWWWAVWATPVTYLGWLGVLMGAALLLALPGARLAQVVLGIVGLAVGAAVVKAMAVELVIRRTLDRSTRFSMRALDRDVNRRQIYRKTRWDAVVCSGALLWALFGL</sequence>
<dbReference type="AlphaFoldDB" id="A0A239NIT4"/>
<evidence type="ECO:0000313" key="3">
    <source>
        <dbReference type="Proteomes" id="UP000198362"/>
    </source>
</evidence>
<dbReference type="Proteomes" id="UP000198362">
    <property type="component" value="Unassembled WGS sequence"/>
</dbReference>
<organism evidence="2 3">
    <name type="scientific">Asanoa hainanensis</name>
    <dbReference type="NCBI Taxonomy" id="560556"/>
    <lineage>
        <taxon>Bacteria</taxon>
        <taxon>Bacillati</taxon>
        <taxon>Actinomycetota</taxon>
        <taxon>Actinomycetes</taxon>
        <taxon>Micromonosporales</taxon>
        <taxon>Micromonosporaceae</taxon>
        <taxon>Asanoa</taxon>
    </lineage>
</organism>
<reference evidence="2 3" key="1">
    <citation type="submission" date="2017-06" db="EMBL/GenBank/DDBJ databases">
        <authorList>
            <person name="Kim H.J."/>
            <person name="Triplett B.A."/>
        </authorList>
    </citation>
    <scope>NUCLEOTIDE SEQUENCE [LARGE SCALE GENOMIC DNA]</scope>
    <source>
        <strain evidence="2 3">CGMCC 4.5593</strain>
    </source>
</reference>
<feature type="transmembrane region" description="Helical" evidence="1">
    <location>
        <begin position="52"/>
        <end position="78"/>
    </location>
</feature>
<gene>
    <name evidence="2" type="ORF">SAMN05421812_10949</name>
</gene>
<keyword evidence="3" id="KW-1185">Reference proteome</keyword>
<keyword evidence="1" id="KW-0812">Transmembrane</keyword>
<evidence type="ECO:0000313" key="2">
    <source>
        <dbReference type="EMBL" id="SNT54373.1"/>
    </source>
</evidence>
<feature type="transmembrane region" description="Helical" evidence="1">
    <location>
        <begin position="20"/>
        <end position="46"/>
    </location>
</feature>
<keyword evidence="1" id="KW-1133">Transmembrane helix</keyword>
<name>A0A239NIT4_9ACTN</name>
<protein>
    <submittedName>
        <fullName evidence="2">Uncharacterized protein</fullName>
    </submittedName>
</protein>
<keyword evidence="1" id="KW-0472">Membrane</keyword>
<accession>A0A239NIT4</accession>
<evidence type="ECO:0000256" key="1">
    <source>
        <dbReference type="SAM" id="Phobius"/>
    </source>
</evidence>